<organism evidence="3 4">
    <name type="scientific">Enterovibrio norvegicus DSM 15893</name>
    <dbReference type="NCBI Taxonomy" id="1121869"/>
    <lineage>
        <taxon>Bacteria</taxon>
        <taxon>Pseudomonadati</taxon>
        <taxon>Pseudomonadota</taxon>
        <taxon>Gammaproteobacteria</taxon>
        <taxon>Vibrionales</taxon>
        <taxon>Vibrionaceae</taxon>
        <taxon>Enterovibrio</taxon>
    </lineage>
</organism>
<dbReference type="Proteomes" id="UP000182692">
    <property type="component" value="Unassembled WGS sequence"/>
</dbReference>
<feature type="transmembrane region" description="Helical" evidence="2">
    <location>
        <begin position="21"/>
        <end position="40"/>
    </location>
</feature>
<proteinExistence type="predicted"/>
<evidence type="ECO:0000256" key="1">
    <source>
        <dbReference type="SAM" id="Coils"/>
    </source>
</evidence>
<name>A0A1I5R163_9GAMM</name>
<gene>
    <name evidence="3" type="ORF">SAMN03084138_02414</name>
</gene>
<dbReference type="RefSeq" id="WP_017008115.1">
    <property type="nucleotide sequence ID" value="NZ_FOWR01000016.1"/>
</dbReference>
<keyword evidence="2" id="KW-0812">Transmembrane</keyword>
<keyword evidence="2" id="KW-0472">Membrane</keyword>
<dbReference type="EMBL" id="FOWR01000016">
    <property type="protein sequence ID" value="SFP52304.1"/>
    <property type="molecule type" value="Genomic_DNA"/>
</dbReference>
<keyword evidence="1" id="KW-0175">Coiled coil</keyword>
<protein>
    <submittedName>
        <fullName evidence="3">MSHA biogenesis protein MshJ</fullName>
    </submittedName>
</protein>
<reference evidence="3 4" key="1">
    <citation type="submission" date="2016-10" db="EMBL/GenBank/DDBJ databases">
        <authorList>
            <person name="de Groot N.N."/>
        </authorList>
    </citation>
    <scope>NUCLEOTIDE SEQUENCE [LARGE SCALE GENOMIC DNA]</scope>
    <source>
        <strain evidence="3 4">DSM 15893</strain>
    </source>
</reference>
<evidence type="ECO:0000313" key="4">
    <source>
        <dbReference type="Proteomes" id="UP000182692"/>
    </source>
</evidence>
<dbReference type="GeneID" id="35871007"/>
<dbReference type="AlphaFoldDB" id="A0A1I5R163"/>
<dbReference type="STRING" id="1121869.SAMN03084138_02414"/>
<keyword evidence="2" id="KW-1133">Transmembrane helix</keyword>
<evidence type="ECO:0000313" key="3">
    <source>
        <dbReference type="EMBL" id="SFP52304.1"/>
    </source>
</evidence>
<feature type="coiled-coil region" evidence="1">
    <location>
        <begin position="80"/>
        <end position="107"/>
    </location>
</feature>
<sequence length="218" mass="24307">MNAFLEKLKQGFEGLTAREQWLIASAGWLLIMGLGVFLFLEPIAKTLSAVNVEFSQQQQTTKELLALNMMKQEKLNTSANAELEKTLASLNQEIAQLDAEMARKTEGLVSAPQMANLMENVLKQSDKLTLLSMTTLPAAQLTEKDQAGFYLHPVEIELQGRYFDIVDYLAALEALPVKYYWRSVDYRVKAYPLADVTLQVYTLGESPVFIGGVHANDG</sequence>
<accession>A0A1I5R163</accession>
<evidence type="ECO:0000256" key="2">
    <source>
        <dbReference type="SAM" id="Phobius"/>
    </source>
</evidence>
<dbReference type="OrthoDB" id="9151209at2"/>